<accession>A0A9Q0KEB7</accession>
<keyword evidence="3" id="KW-0805">Transcription regulation</keyword>
<feature type="domain" description="HSF-type DNA-binding" evidence="9">
    <location>
        <begin position="74"/>
        <end position="98"/>
    </location>
</feature>
<dbReference type="FunFam" id="1.10.10.10:FF:000057">
    <property type="entry name" value="Heat shock transcription factor 1"/>
    <property type="match status" value="1"/>
</dbReference>
<dbReference type="Pfam" id="PF00447">
    <property type="entry name" value="HSF_DNA-bind"/>
    <property type="match status" value="1"/>
</dbReference>
<comment type="subcellular location">
    <subcellularLocation>
        <location evidence="1">Nucleus</location>
    </subcellularLocation>
</comment>
<dbReference type="SMART" id="SM00415">
    <property type="entry name" value="HSF"/>
    <property type="match status" value="1"/>
</dbReference>
<comment type="caution">
    <text evidence="10">The sequence shown here is derived from an EMBL/GenBank/DDBJ whole genome shotgun (WGS) entry which is preliminary data.</text>
</comment>
<keyword evidence="6" id="KW-0804">Transcription</keyword>
<dbReference type="AlphaFoldDB" id="A0A9Q0KEB7"/>
<organism evidence="10 11">
    <name type="scientific">Protea cynaroides</name>
    <dbReference type="NCBI Taxonomy" id="273540"/>
    <lineage>
        <taxon>Eukaryota</taxon>
        <taxon>Viridiplantae</taxon>
        <taxon>Streptophyta</taxon>
        <taxon>Embryophyta</taxon>
        <taxon>Tracheophyta</taxon>
        <taxon>Spermatophyta</taxon>
        <taxon>Magnoliopsida</taxon>
        <taxon>Proteales</taxon>
        <taxon>Proteaceae</taxon>
        <taxon>Protea</taxon>
    </lineage>
</organism>
<dbReference type="InterPro" id="IPR036390">
    <property type="entry name" value="WH_DNA-bd_sf"/>
</dbReference>
<dbReference type="PRINTS" id="PR00056">
    <property type="entry name" value="HSFDOMAIN"/>
</dbReference>
<dbReference type="PANTHER" id="PTHR10015">
    <property type="entry name" value="HEAT SHOCK TRANSCRIPTION FACTOR"/>
    <property type="match status" value="1"/>
</dbReference>
<evidence type="ECO:0000256" key="8">
    <source>
        <dbReference type="RuleBase" id="RU004020"/>
    </source>
</evidence>
<dbReference type="OrthoDB" id="60033at2759"/>
<dbReference type="GO" id="GO:0005634">
    <property type="term" value="C:nucleus"/>
    <property type="evidence" value="ECO:0007669"/>
    <property type="project" value="UniProtKB-SubCell"/>
</dbReference>
<dbReference type="GO" id="GO:0006357">
    <property type="term" value="P:regulation of transcription by RNA polymerase II"/>
    <property type="evidence" value="ECO:0007669"/>
    <property type="project" value="TreeGrafter"/>
</dbReference>
<evidence type="ECO:0000256" key="3">
    <source>
        <dbReference type="ARBA" id="ARBA00023015"/>
    </source>
</evidence>
<dbReference type="GO" id="GO:0034605">
    <property type="term" value="P:cellular response to heat"/>
    <property type="evidence" value="ECO:0007669"/>
    <property type="project" value="TreeGrafter"/>
</dbReference>
<protein>
    <recommendedName>
        <fullName evidence="9">HSF-type DNA-binding domain-containing protein</fullName>
    </recommendedName>
</protein>
<evidence type="ECO:0000313" key="10">
    <source>
        <dbReference type="EMBL" id="KAJ4969008.1"/>
    </source>
</evidence>
<dbReference type="GO" id="GO:0003700">
    <property type="term" value="F:DNA-binding transcription factor activity"/>
    <property type="evidence" value="ECO:0007669"/>
    <property type="project" value="InterPro"/>
</dbReference>
<dbReference type="PANTHER" id="PTHR10015:SF322">
    <property type="entry name" value="HEAT STRESS TRANSCRIPTION FACTOR A-7A"/>
    <property type="match status" value="1"/>
</dbReference>
<keyword evidence="7" id="KW-0539">Nucleus</keyword>
<dbReference type="Proteomes" id="UP001141806">
    <property type="component" value="Unassembled WGS sequence"/>
</dbReference>
<sequence length="334" mass="38861">MKEEFPEGSSSYLGEPPLFTPQPMEGLNELGPPAFLTKTFDMVDDPNTNHLVYWSIAGNSFVVWDPQTFSMIILPRYFKHCNFSSFIRQLNTYGFRKVDPDKWEFANEGFLRGQKHLLKNVKRKKASSQPISQQQDLGPCLEMEGLELDAEVDQLRHDKEVLMMEVLKLRQQQQDIRVHLRVMEQRLKGTEMKQQQMMTIFARAIRNPAFIQQLTRHKERKRKLDEATITNKRRRPIDQGLRNVFEVGGSSKSGGKKQNLINVEPENLGDLEMLAMQMQGLSKARMEPKTEFEGEECKLFDEEFWEELMNEELDEEDDVNISKFHLGSYSHGGK</sequence>
<evidence type="ECO:0000313" key="11">
    <source>
        <dbReference type="Proteomes" id="UP001141806"/>
    </source>
</evidence>
<proteinExistence type="inferred from homology"/>
<dbReference type="InterPro" id="IPR036388">
    <property type="entry name" value="WH-like_DNA-bd_sf"/>
</dbReference>
<dbReference type="Gene3D" id="1.10.10.10">
    <property type="entry name" value="Winged helix-like DNA-binding domain superfamily/Winged helix DNA-binding domain"/>
    <property type="match status" value="1"/>
</dbReference>
<evidence type="ECO:0000256" key="7">
    <source>
        <dbReference type="ARBA" id="ARBA00023242"/>
    </source>
</evidence>
<evidence type="ECO:0000256" key="6">
    <source>
        <dbReference type="ARBA" id="ARBA00023163"/>
    </source>
</evidence>
<keyword evidence="11" id="KW-1185">Reference proteome</keyword>
<comment type="similarity">
    <text evidence="8">Belongs to the HSF family.</text>
</comment>
<evidence type="ECO:0000256" key="1">
    <source>
        <dbReference type="ARBA" id="ARBA00004123"/>
    </source>
</evidence>
<keyword evidence="4" id="KW-0346">Stress response</keyword>
<evidence type="ECO:0000256" key="5">
    <source>
        <dbReference type="ARBA" id="ARBA00023125"/>
    </source>
</evidence>
<reference evidence="10" key="1">
    <citation type="journal article" date="2023" name="Plant J.">
        <title>The genome of the king protea, Protea cynaroides.</title>
        <authorList>
            <person name="Chang J."/>
            <person name="Duong T.A."/>
            <person name="Schoeman C."/>
            <person name="Ma X."/>
            <person name="Roodt D."/>
            <person name="Barker N."/>
            <person name="Li Z."/>
            <person name="Van de Peer Y."/>
            <person name="Mizrachi E."/>
        </authorList>
    </citation>
    <scope>NUCLEOTIDE SEQUENCE</scope>
    <source>
        <tissue evidence="10">Young leaves</tissue>
    </source>
</reference>
<evidence type="ECO:0000256" key="2">
    <source>
        <dbReference type="ARBA" id="ARBA00022553"/>
    </source>
</evidence>
<gene>
    <name evidence="10" type="ORF">NE237_015709</name>
</gene>
<dbReference type="SUPFAM" id="SSF46785">
    <property type="entry name" value="Winged helix' DNA-binding domain"/>
    <property type="match status" value="1"/>
</dbReference>
<name>A0A9Q0KEB7_9MAGN</name>
<keyword evidence="5" id="KW-0238">DNA-binding</keyword>
<dbReference type="GO" id="GO:0000978">
    <property type="term" value="F:RNA polymerase II cis-regulatory region sequence-specific DNA binding"/>
    <property type="evidence" value="ECO:0007669"/>
    <property type="project" value="TreeGrafter"/>
</dbReference>
<keyword evidence="2" id="KW-0597">Phosphoprotein</keyword>
<dbReference type="PROSITE" id="PS00434">
    <property type="entry name" value="HSF_DOMAIN"/>
    <property type="match status" value="1"/>
</dbReference>
<dbReference type="EMBL" id="JAMYWD010000006">
    <property type="protein sequence ID" value="KAJ4969008.1"/>
    <property type="molecule type" value="Genomic_DNA"/>
</dbReference>
<dbReference type="InterPro" id="IPR000232">
    <property type="entry name" value="HSF_DNA-bd"/>
</dbReference>
<evidence type="ECO:0000256" key="4">
    <source>
        <dbReference type="ARBA" id="ARBA00023016"/>
    </source>
</evidence>
<evidence type="ECO:0000259" key="9">
    <source>
        <dbReference type="PROSITE" id="PS00434"/>
    </source>
</evidence>